<dbReference type="EMBL" id="CASHTH010004234">
    <property type="protein sequence ID" value="CAI8054983.1"/>
    <property type="molecule type" value="Genomic_DNA"/>
</dbReference>
<dbReference type="AlphaFoldDB" id="A0AA35XDQ5"/>
<keyword evidence="5 7" id="KW-0175">Coiled coil</keyword>
<dbReference type="PANTHER" id="PTHR18916:SF93">
    <property type="entry name" value="RESTIN HOMOLOG"/>
    <property type="match status" value="1"/>
</dbReference>
<name>A0AA35XDQ5_GEOBA</name>
<accession>A0AA35XDQ5</accession>
<feature type="region of interest" description="Disordered" evidence="8">
    <location>
        <begin position="162"/>
        <end position="182"/>
    </location>
</feature>
<dbReference type="Gene3D" id="2.30.30.190">
    <property type="entry name" value="CAP Gly-rich-like domain"/>
    <property type="match status" value="3"/>
</dbReference>
<keyword evidence="11" id="KW-1185">Reference proteome</keyword>
<sequence length="1075" mass="118084">MASRLKPVGAGSKLAGPRPAQGLGLKGPAQVGLRRPAAGQSGMKPPSVSPIGVRKVGGVGRQPQGTPGKGPSPSTPQGPPAGGGSEPPAELEVGDRVLVGGVKAGTIAFVGPTQFAPGVWAGVVLDTKDGKNNGCVNGVQYFECEASRGLFARPEKLSLLAKGSSLPPASPSQSPRGAAPQEQEEFMVGDVVVVMEGGKQGHVAFFGPTQFARGTWVGVVLGTAEGKNSGRVGEVQYFDCSPNHGLFTRPQKLKLVKRKEAEPVQRDHAPNQSPVTDLKMLREKLKLGDRVLVGGAKEGFLRYVGPTEFAKGVWAGVELEEPMGKNDGAVSGKRYFQCPPRHGLFAPLPKVEKLADSGPPADSVHSSPGRVRRGGSETKHSPQLSGSSASSLGASKPPFTGVTPPSSVKDSPQQSRGQAQLVEEKDRLITQLQTTLQGKDREQKEMAEQITTLSRTVEDLQFQLEEQDVISGDKLEVAEEGTQQVLVKLEAQLVREREEAARLRLQLQSQQGDGGENQGDGDMERVREELMAAQQTSPHLSSQLTLAQDKIQQLTTELERAKEEEREGSSGLESELAQAERTVGELRAEVAGVKQDLQDAMDLCSQHEPSWRRGTEIWRPATQKSGLALKKERESWTDEQARLVGEQQKLASERDQAIAEANRLLANNSDVSSEQSEWSRQRQSLMAERDQLVAERQAQRTEIEKVVQERDGLQQSLAELQRQRQDVMGQSREIGAKYDTIQEQLETAQTEVERLKLELMSATSRADQDRMSLQEHIELVKAGEVEMQRRLDAVVRERDSTLTRAQEMSDKLLDVEKERDSLQEVVVRSSGEMNRLQEELEEITRSHRLLESEVESESGALQQRLEVAEETLGQRERELTEARERISSLSDELVISQGKRDQMMLEEEKELLEEEKELLEERVRELTVQLEQTHSTKSVADELGEMDAPSQEEVLSMRQSIQDYEQQVEFLNSVISDLQQKLEAAESLQLMEAGDIPISDDEGVAQLPPPRLFCDICDQFDLHDTDDCPLQTTSESPPPSSYGAARAPGGSDRPYCSNCEVFGHAIEECEYDVTY</sequence>
<dbReference type="PROSITE" id="PS50245">
    <property type="entry name" value="CAP_GLY_2"/>
    <property type="match status" value="3"/>
</dbReference>
<evidence type="ECO:0000313" key="11">
    <source>
        <dbReference type="Proteomes" id="UP001174909"/>
    </source>
</evidence>
<feature type="compositionally biased region" description="Basic and acidic residues" evidence="8">
    <location>
        <begin position="558"/>
        <end position="568"/>
    </location>
</feature>
<dbReference type="SUPFAM" id="SSF74924">
    <property type="entry name" value="Cap-Gly domain"/>
    <property type="match status" value="3"/>
</dbReference>
<dbReference type="InterPro" id="IPR000938">
    <property type="entry name" value="CAP-Gly_domain"/>
</dbReference>
<feature type="compositionally biased region" description="Polar residues" evidence="8">
    <location>
        <begin position="403"/>
        <end position="418"/>
    </location>
</feature>
<evidence type="ECO:0000256" key="4">
    <source>
        <dbReference type="ARBA" id="ARBA00022737"/>
    </source>
</evidence>
<feature type="coiled-coil region" evidence="7">
    <location>
        <begin position="961"/>
        <end position="988"/>
    </location>
</feature>
<dbReference type="InterPro" id="IPR036859">
    <property type="entry name" value="CAP-Gly_dom_sf"/>
</dbReference>
<feature type="coiled-coil region" evidence="7">
    <location>
        <begin position="479"/>
        <end position="513"/>
    </location>
</feature>
<evidence type="ECO:0000256" key="5">
    <source>
        <dbReference type="ARBA" id="ARBA00023054"/>
    </source>
</evidence>
<feature type="region of interest" description="Disordered" evidence="8">
    <location>
        <begin position="352"/>
        <end position="423"/>
    </location>
</feature>
<feature type="region of interest" description="Disordered" evidence="8">
    <location>
        <begin position="1027"/>
        <end position="1051"/>
    </location>
</feature>
<dbReference type="Pfam" id="PF01302">
    <property type="entry name" value="CAP_GLY"/>
    <property type="match status" value="3"/>
</dbReference>
<keyword evidence="4" id="KW-0677">Repeat</keyword>
<evidence type="ECO:0000256" key="2">
    <source>
        <dbReference type="ARBA" id="ARBA00022490"/>
    </source>
</evidence>
<evidence type="ECO:0000313" key="10">
    <source>
        <dbReference type="EMBL" id="CAI8054983.1"/>
    </source>
</evidence>
<feature type="coiled-coil region" evidence="7">
    <location>
        <begin position="805"/>
        <end position="936"/>
    </location>
</feature>
<dbReference type="PROSITE" id="PS00845">
    <property type="entry name" value="CAP_GLY_1"/>
    <property type="match status" value="2"/>
</dbReference>
<feature type="coiled-coil region" evidence="7">
    <location>
        <begin position="647"/>
        <end position="765"/>
    </location>
</feature>
<keyword evidence="2" id="KW-0963">Cytoplasm</keyword>
<protein>
    <submittedName>
        <fullName evidence="10">CAP-Gly domain-containing linker protein 1</fullName>
    </submittedName>
</protein>
<keyword evidence="6" id="KW-0206">Cytoskeleton</keyword>
<dbReference type="Pfam" id="PF16641">
    <property type="entry name" value="CLIP1_ZNF"/>
    <property type="match status" value="2"/>
</dbReference>
<feature type="compositionally biased region" description="Low complexity" evidence="8">
    <location>
        <begin position="384"/>
        <end position="395"/>
    </location>
</feature>
<dbReference type="InterPro" id="IPR032108">
    <property type="entry name" value="CLIP1_ZNF"/>
</dbReference>
<evidence type="ECO:0000256" key="6">
    <source>
        <dbReference type="ARBA" id="ARBA00023212"/>
    </source>
</evidence>
<feature type="domain" description="CAP-Gly" evidence="9">
    <location>
        <begin position="305"/>
        <end position="347"/>
    </location>
</feature>
<feature type="domain" description="CAP-Gly" evidence="9">
    <location>
        <begin position="111"/>
        <end position="153"/>
    </location>
</feature>
<organism evidence="10 11">
    <name type="scientific">Geodia barretti</name>
    <name type="common">Barrett's horny sponge</name>
    <dbReference type="NCBI Taxonomy" id="519541"/>
    <lineage>
        <taxon>Eukaryota</taxon>
        <taxon>Metazoa</taxon>
        <taxon>Porifera</taxon>
        <taxon>Demospongiae</taxon>
        <taxon>Heteroscleromorpha</taxon>
        <taxon>Tetractinellida</taxon>
        <taxon>Astrophorina</taxon>
        <taxon>Geodiidae</taxon>
        <taxon>Geodia</taxon>
    </lineage>
</organism>
<evidence type="ECO:0000256" key="3">
    <source>
        <dbReference type="ARBA" id="ARBA00022701"/>
    </source>
</evidence>
<dbReference type="SMART" id="SM01052">
    <property type="entry name" value="CAP_GLY"/>
    <property type="match status" value="3"/>
</dbReference>
<evidence type="ECO:0000259" key="9">
    <source>
        <dbReference type="PROSITE" id="PS50245"/>
    </source>
</evidence>
<reference evidence="10" key="1">
    <citation type="submission" date="2023-03" db="EMBL/GenBank/DDBJ databases">
        <authorList>
            <person name="Steffen K."/>
            <person name="Cardenas P."/>
        </authorList>
    </citation>
    <scope>NUCLEOTIDE SEQUENCE</scope>
</reference>
<comment type="subcellular location">
    <subcellularLocation>
        <location evidence="1">Cytoplasm</location>
        <location evidence="1">Cytoskeleton</location>
    </subcellularLocation>
</comment>
<dbReference type="GO" id="GO:0005874">
    <property type="term" value="C:microtubule"/>
    <property type="evidence" value="ECO:0007669"/>
    <property type="project" value="UniProtKB-KW"/>
</dbReference>
<gene>
    <name evidence="10" type="ORF">GBAR_LOCUS30005</name>
</gene>
<evidence type="ECO:0000256" key="1">
    <source>
        <dbReference type="ARBA" id="ARBA00004245"/>
    </source>
</evidence>
<evidence type="ECO:0000256" key="7">
    <source>
        <dbReference type="SAM" id="Coils"/>
    </source>
</evidence>
<feature type="region of interest" description="Disordered" evidence="8">
    <location>
        <begin position="1"/>
        <end position="90"/>
    </location>
</feature>
<feature type="compositionally biased region" description="Low complexity" evidence="8">
    <location>
        <begin position="164"/>
        <end position="175"/>
    </location>
</feature>
<keyword evidence="3" id="KW-0493">Microtubule</keyword>
<proteinExistence type="predicted"/>
<dbReference type="Proteomes" id="UP001174909">
    <property type="component" value="Unassembled WGS sequence"/>
</dbReference>
<evidence type="ECO:0000256" key="8">
    <source>
        <dbReference type="SAM" id="MobiDB-lite"/>
    </source>
</evidence>
<dbReference type="PANTHER" id="PTHR18916">
    <property type="entry name" value="DYNACTIN 1-RELATED MICROTUBULE-BINDING"/>
    <property type="match status" value="1"/>
</dbReference>
<feature type="domain" description="CAP-Gly" evidence="9">
    <location>
        <begin position="207"/>
        <end position="249"/>
    </location>
</feature>
<comment type="caution">
    <text evidence="10">The sequence shown here is derived from an EMBL/GenBank/DDBJ whole genome shotgun (WGS) entry which is preliminary data.</text>
</comment>
<feature type="compositionally biased region" description="Low complexity" evidence="8">
    <location>
        <begin position="62"/>
        <end position="72"/>
    </location>
</feature>
<feature type="region of interest" description="Disordered" evidence="8">
    <location>
        <begin position="558"/>
        <end position="580"/>
    </location>
</feature>